<gene>
    <name evidence="1" type="ORF">F0344_14270</name>
</gene>
<proteinExistence type="predicted"/>
<dbReference type="EMBL" id="CP045702">
    <property type="protein sequence ID" value="QNE75637.1"/>
    <property type="molecule type" value="Genomic_DNA"/>
</dbReference>
<dbReference type="Proteomes" id="UP000515307">
    <property type="component" value="Chromosome"/>
</dbReference>
<accession>A0A7G7BJX2</accession>
<organism evidence="1 2">
    <name type="scientific">Streptomyces finlayi</name>
    <dbReference type="NCBI Taxonomy" id="67296"/>
    <lineage>
        <taxon>Bacteria</taxon>
        <taxon>Bacillati</taxon>
        <taxon>Actinomycetota</taxon>
        <taxon>Actinomycetes</taxon>
        <taxon>Kitasatosporales</taxon>
        <taxon>Streptomycetaceae</taxon>
        <taxon>Streptomyces</taxon>
    </lineage>
</organism>
<sequence length="217" mass="24118">MPALVPYVAAYSNELGPRESDMCLEVPRNGVPHIAYTHPRPDDRDAHGNLWARMTRPPESERGRVMWASMDPLRQRECMEGLLCQVCAKPAETDTGALFVEWERPGEEPTPLNRITTDAPPVCLTCLPLAFLACPFLRDDRTAVVLLARKSVLSGVSGTLYRVADDLRTWIPSDSDAYSSFTKPRCPGMLAQRLYRKLRGVTVVDPADLPPDLVQAS</sequence>
<reference evidence="2" key="1">
    <citation type="submission" date="2019-10" db="EMBL/GenBank/DDBJ databases">
        <title>Antimicrobial potential of Antarctic Bacteria.</title>
        <authorList>
            <person name="Benaud N."/>
            <person name="Edwards R.J."/>
            <person name="Ferrari B.C."/>
        </authorList>
    </citation>
    <scope>NUCLEOTIDE SEQUENCE [LARGE SCALE GENOMIC DNA]</scope>
    <source>
        <strain evidence="2">NBSH44</strain>
    </source>
</reference>
<dbReference type="RefSeq" id="WP_185299137.1">
    <property type="nucleotide sequence ID" value="NZ_CP045702.1"/>
</dbReference>
<keyword evidence="2" id="KW-1185">Reference proteome</keyword>
<dbReference type="KEGG" id="sfiy:F0344_14270"/>
<protein>
    <submittedName>
        <fullName evidence="1">Uncharacterized protein</fullName>
    </submittedName>
</protein>
<dbReference type="AlphaFoldDB" id="A0A7G7BJX2"/>
<evidence type="ECO:0000313" key="2">
    <source>
        <dbReference type="Proteomes" id="UP000515307"/>
    </source>
</evidence>
<name>A0A7G7BJX2_9ACTN</name>
<evidence type="ECO:0000313" key="1">
    <source>
        <dbReference type="EMBL" id="QNE75637.1"/>
    </source>
</evidence>